<feature type="region of interest" description="Disordered" evidence="3">
    <location>
        <begin position="371"/>
        <end position="401"/>
    </location>
</feature>
<evidence type="ECO:0000313" key="6">
    <source>
        <dbReference type="Proteomes" id="UP000218332"/>
    </source>
</evidence>
<dbReference type="AlphaFoldDB" id="A0A2A2I7R1"/>
<evidence type="ECO:0000259" key="4">
    <source>
        <dbReference type="Pfam" id="PF13614"/>
    </source>
</evidence>
<proteinExistence type="predicted"/>
<dbReference type="SUPFAM" id="SSF52540">
    <property type="entry name" value="P-loop containing nucleoside triphosphate hydrolases"/>
    <property type="match status" value="1"/>
</dbReference>
<dbReference type="GO" id="GO:0005524">
    <property type="term" value="F:ATP binding"/>
    <property type="evidence" value="ECO:0007669"/>
    <property type="project" value="UniProtKB-KW"/>
</dbReference>
<dbReference type="EMBL" id="NMPM01000008">
    <property type="protein sequence ID" value="PAV27160.1"/>
    <property type="molecule type" value="Genomic_DNA"/>
</dbReference>
<evidence type="ECO:0000256" key="1">
    <source>
        <dbReference type="ARBA" id="ARBA00022741"/>
    </source>
</evidence>
<evidence type="ECO:0000313" key="5">
    <source>
        <dbReference type="EMBL" id="PAV27160.1"/>
    </source>
</evidence>
<dbReference type="GO" id="GO:0009898">
    <property type="term" value="C:cytoplasmic side of plasma membrane"/>
    <property type="evidence" value="ECO:0007669"/>
    <property type="project" value="TreeGrafter"/>
</dbReference>
<dbReference type="RefSeq" id="WP_095609703.1">
    <property type="nucleotide sequence ID" value="NZ_NMPM01000008.1"/>
</dbReference>
<evidence type="ECO:0000256" key="2">
    <source>
        <dbReference type="ARBA" id="ARBA00022840"/>
    </source>
</evidence>
<dbReference type="Gene3D" id="3.40.50.300">
    <property type="entry name" value="P-loop containing nucleotide triphosphate hydrolases"/>
    <property type="match status" value="1"/>
</dbReference>
<dbReference type="PANTHER" id="PTHR43384:SF4">
    <property type="entry name" value="CELLULOSE BIOSYNTHESIS PROTEIN BCSQ-RELATED"/>
    <property type="match status" value="1"/>
</dbReference>
<dbReference type="InterPro" id="IPR025669">
    <property type="entry name" value="AAA_dom"/>
</dbReference>
<feature type="domain" description="AAA" evidence="4">
    <location>
        <begin position="13"/>
        <end position="170"/>
    </location>
</feature>
<reference evidence="5 6" key="1">
    <citation type="submission" date="2017-07" db="EMBL/GenBank/DDBJ databases">
        <title>Tamlnaduibacter salinus (Mi-7) genome sequencing.</title>
        <authorList>
            <person name="Verma A."/>
            <person name="Krishnamurthi S."/>
        </authorList>
    </citation>
    <scope>NUCLEOTIDE SEQUENCE [LARGE SCALE GENOMIC DNA]</scope>
    <source>
        <strain evidence="5 6">Mi-7</strain>
    </source>
</reference>
<accession>A0A2A2I7R1</accession>
<dbReference type="Proteomes" id="UP000218332">
    <property type="component" value="Unassembled WGS sequence"/>
</dbReference>
<dbReference type="GO" id="GO:0016887">
    <property type="term" value="F:ATP hydrolysis activity"/>
    <property type="evidence" value="ECO:0007669"/>
    <property type="project" value="TreeGrafter"/>
</dbReference>
<organism evidence="5 6">
    <name type="scientific">Tamilnaduibacter salinus</name>
    <dbReference type="NCBI Taxonomy" id="1484056"/>
    <lineage>
        <taxon>Bacteria</taxon>
        <taxon>Pseudomonadati</taxon>
        <taxon>Pseudomonadota</taxon>
        <taxon>Gammaproteobacteria</taxon>
        <taxon>Pseudomonadales</taxon>
        <taxon>Marinobacteraceae</taxon>
        <taxon>Tamilnaduibacter</taxon>
    </lineage>
</organism>
<protein>
    <submittedName>
        <fullName evidence="5">ATPase</fullName>
    </submittedName>
</protein>
<dbReference type="InterPro" id="IPR050625">
    <property type="entry name" value="ParA/MinD_ATPase"/>
</dbReference>
<dbReference type="PANTHER" id="PTHR43384">
    <property type="entry name" value="SEPTUM SITE-DETERMINING PROTEIN MIND HOMOLOG, CHLOROPLASTIC-RELATED"/>
    <property type="match status" value="1"/>
</dbReference>
<dbReference type="InterPro" id="IPR027417">
    <property type="entry name" value="P-loop_NTPase"/>
</dbReference>
<dbReference type="GO" id="GO:0051782">
    <property type="term" value="P:negative regulation of cell division"/>
    <property type="evidence" value="ECO:0007669"/>
    <property type="project" value="TreeGrafter"/>
</dbReference>
<keyword evidence="2" id="KW-0067">ATP-binding</keyword>
<keyword evidence="1" id="KW-0547">Nucleotide-binding</keyword>
<evidence type="ECO:0000256" key="3">
    <source>
        <dbReference type="SAM" id="MobiDB-lite"/>
    </source>
</evidence>
<comment type="caution">
    <text evidence="5">The sequence shown here is derived from an EMBL/GenBank/DDBJ whole genome shotgun (WGS) entry which is preliminary data.</text>
</comment>
<dbReference type="GO" id="GO:0005829">
    <property type="term" value="C:cytosol"/>
    <property type="evidence" value="ECO:0007669"/>
    <property type="project" value="TreeGrafter"/>
</dbReference>
<gene>
    <name evidence="5" type="ORF">CF392_01530</name>
</gene>
<sequence>MSDSQNAVRHQPRILAVTGGKGGVGKTSVALNMALILSRQGHRVLLLDGDTDLANVTIMLGQYPSRTLEQVLNNECTLEEAIFRAPWGLDVLPGASGVERCMSIAPSDRLSLMRRLAGLEQQYDYILIDTAAGLRAGVLHMIASAALACVVVTPDPTSLTDAFSLLKVLKRRGYKRTPSILINMARGPKHAQSIFQRFYAALQRHLDMTPHYLGAVWQDESVRRAVSRQQPVVLMPDAEPACRQFRVLVDMLKVRFDQLEPRRSGFAAYWNRVAEKQSGRSRPVEKPTAPVSADDRWRQWSIELEALLADPATTELQRYEALVSCLEQLGRHMDGETIEAIQTGLAAMSWEQLSPALRTHLASHLRQLADQVDPPPAAPEPASTDTPGQPQPRYDEQRFGQQQALIQALREKPADVSLDRLLAMLTDAS</sequence>
<keyword evidence="6" id="KW-1185">Reference proteome</keyword>
<name>A0A2A2I7R1_9GAMM</name>
<dbReference type="Pfam" id="PF13614">
    <property type="entry name" value="AAA_31"/>
    <property type="match status" value="1"/>
</dbReference>